<reference evidence="1" key="1">
    <citation type="submission" date="2022-12" db="EMBL/GenBank/DDBJ databases">
        <title>Draft genome assemblies for two species of Escallonia (Escalloniales).</title>
        <authorList>
            <person name="Chanderbali A."/>
            <person name="Dervinis C."/>
            <person name="Anghel I."/>
            <person name="Soltis D."/>
            <person name="Soltis P."/>
            <person name="Zapata F."/>
        </authorList>
    </citation>
    <scope>NUCLEOTIDE SEQUENCE</scope>
    <source>
        <strain evidence="1">UCBG64.0493</strain>
        <tissue evidence="1">Leaf</tissue>
    </source>
</reference>
<sequence length="88" mass="9932">MLARKKVRPIRENDIIFGEALFNCRWRGYDKNGAGTKSKGEYRTIFVRKLLVDLMVVTSDAGAVTVTELPKKILGIINSKMVTTFLAR</sequence>
<comment type="caution">
    <text evidence="1">The sequence shown here is derived from an EMBL/GenBank/DDBJ whole genome shotgun (WGS) entry which is preliminary data.</text>
</comment>
<dbReference type="Proteomes" id="UP001188597">
    <property type="component" value="Unassembled WGS sequence"/>
</dbReference>
<evidence type="ECO:0000313" key="2">
    <source>
        <dbReference type="Proteomes" id="UP001188597"/>
    </source>
</evidence>
<dbReference type="AlphaFoldDB" id="A0AA88WAD7"/>
<name>A0AA88WAD7_9ASTE</name>
<evidence type="ECO:0000313" key="1">
    <source>
        <dbReference type="EMBL" id="KAK3019700.1"/>
    </source>
</evidence>
<gene>
    <name evidence="1" type="ORF">RJ639_003934</name>
</gene>
<accession>A0AA88WAD7</accession>
<dbReference type="EMBL" id="JAVXUP010000859">
    <property type="protein sequence ID" value="KAK3019700.1"/>
    <property type="molecule type" value="Genomic_DNA"/>
</dbReference>
<proteinExistence type="predicted"/>
<protein>
    <submittedName>
        <fullName evidence="1">Uncharacterized protein</fullName>
    </submittedName>
</protein>
<keyword evidence="2" id="KW-1185">Reference proteome</keyword>
<organism evidence="1 2">
    <name type="scientific">Escallonia herrerae</name>
    <dbReference type="NCBI Taxonomy" id="1293975"/>
    <lineage>
        <taxon>Eukaryota</taxon>
        <taxon>Viridiplantae</taxon>
        <taxon>Streptophyta</taxon>
        <taxon>Embryophyta</taxon>
        <taxon>Tracheophyta</taxon>
        <taxon>Spermatophyta</taxon>
        <taxon>Magnoliopsida</taxon>
        <taxon>eudicotyledons</taxon>
        <taxon>Gunneridae</taxon>
        <taxon>Pentapetalae</taxon>
        <taxon>asterids</taxon>
        <taxon>campanulids</taxon>
        <taxon>Escalloniales</taxon>
        <taxon>Escalloniaceae</taxon>
        <taxon>Escallonia</taxon>
    </lineage>
</organism>